<name>A0A165MBY3_9AGAM</name>
<dbReference type="EMBL" id="KV425704">
    <property type="protein sequence ID" value="KZT18148.1"/>
    <property type="molecule type" value="Genomic_DNA"/>
</dbReference>
<feature type="transmembrane region" description="Helical" evidence="2">
    <location>
        <begin position="141"/>
        <end position="159"/>
    </location>
</feature>
<feature type="transmembrane region" description="Helical" evidence="2">
    <location>
        <begin position="57"/>
        <end position="78"/>
    </location>
</feature>
<dbReference type="InParanoid" id="A0A165MBY3"/>
<feature type="transmembrane region" description="Helical" evidence="2">
    <location>
        <begin position="99"/>
        <end position="121"/>
    </location>
</feature>
<dbReference type="Proteomes" id="UP000076761">
    <property type="component" value="Unassembled WGS sequence"/>
</dbReference>
<protein>
    <submittedName>
        <fullName evidence="3">Uncharacterized protein</fullName>
    </submittedName>
</protein>
<keyword evidence="2" id="KW-0472">Membrane</keyword>
<keyword evidence="4" id="KW-1185">Reference proteome</keyword>
<evidence type="ECO:0000313" key="4">
    <source>
        <dbReference type="Proteomes" id="UP000076761"/>
    </source>
</evidence>
<evidence type="ECO:0000256" key="2">
    <source>
        <dbReference type="SAM" id="Phobius"/>
    </source>
</evidence>
<evidence type="ECO:0000313" key="3">
    <source>
        <dbReference type="EMBL" id="KZT18148.1"/>
    </source>
</evidence>
<accession>A0A165MBY3</accession>
<keyword evidence="2" id="KW-0812">Transmembrane</keyword>
<organism evidence="3 4">
    <name type="scientific">Neolentinus lepideus HHB14362 ss-1</name>
    <dbReference type="NCBI Taxonomy" id="1314782"/>
    <lineage>
        <taxon>Eukaryota</taxon>
        <taxon>Fungi</taxon>
        <taxon>Dikarya</taxon>
        <taxon>Basidiomycota</taxon>
        <taxon>Agaricomycotina</taxon>
        <taxon>Agaricomycetes</taxon>
        <taxon>Gloeophyllales</taxon>
        <taxon>Gloeophyllaceae</taxon>
        <taxon>Neolentinus</taxon>
    </lineage>
</organism>
<reference evidence="3 4" key="1">
    <citation type="journal article" date="2016" name="Mol. Biol. Evol.">
        <title>Comparative Genomics of Early-Diverging Mushroom-Forming Fungi Provides Insights into the Origins of Lignocellulose Decay Capabilities.</title>
        <authorList>
            <person name="Nagy L.G."/>
            <person name="Riley R."/>
            <person name="Tritt A."/>
            <person name="Adam C."/>
            <person name="Daum C."/>
            <person name="Floudas D."/>
            <person name="Sun H."/>
            <person name="Yadav J.S."/>
            <person name="Pangilinan J."/>
            <person name="Larsson K.H."/>
            <person name="Matsuura K."/>
            <person name="Barry K."/>
            <person name="Labutti K."/>
            <person name="Kuo R."/>
            <person name="Ohm R.A."/>
            <person name="Bhattacharya S.S."/>
            <person name="Shirouzu T."/>
            <person name="Yoshinaga Y."/>
            <person name="Martin F.M."/>
            <person name="Grigoriev I.V."/>
            <person name="Hibbett D.S."/>
        </authorList>
    </citation>
    <scope>NUCLEOTIDE SEQUENCE [LARGE SCALE GENOMIC DNA]</scope>
    <source>
        <strain evidence="3 4">HHB14362 ss-1</strain>
    </source>
</reference>
<dbReference type="OrthoDB" id="3265563at2759"/>
<feature type="region of interest" description="Disordered" evidence="1">
    <location>
        <begin position="169"/>
        <end position="195"/>
    </location>
</feature>
<keyword evidence="2" id="KW-1133">Transmembrane helix</keyword>
<evidence type="ECO:0000256" key="1">
    <source>
        <dbReference type="SAM" id="MobiDB-lite"/>
    </source>
</evidence>
<proteinExistence type="predicted"/>
<dbReference type="AlphaFoldDB" id="A0A165MBY3"/>
<gene>
    <name evidence="3" type="ORF">NEOLEDRAFT_1184532</name>
</gene>
<sequence length="220" mass="24081">MLWGRQFMIIAVPVICLVTATALVFESKQLVLAIHTPSIVTNPTPEYLRLGRRQKAPIIAQYMFSCITNVLMSGMIAFRIWKMTQDIGKPRSKYLRVAWLILETGVLYAICLVLSAILYGLQSDVTSSGPTILTYEIVGSILQQLVGIFPAVIILLVALGKTSDRTIDDGRRSSQVSTMQFASPPPLRAQTTSGTGTETIELQPVCVTFKSESESEGGEP</sequence>